<comment type="subcellular location">
    <subcellularLocation>
        <location evidence="2">Cell envelope</location>
    </subcellularLocation>
</comment>
<dbReference type="Gene3D" id="2.40.40.20">
    <property type="match status" value="1"/>
</dbReference>
<comment type="similarity">
    <text evidence="3">Belongs to the prokaryotic molybdopterin-containing oxidoreductase family.</text>
</comment>
<dbReference type="GO" id="GO:0030313">
    <property type="term" value="C:cell envelope"/>
    <property type="evidence" value="ECO:0007669"/>
    <property type="project" value="UniProtKB-SubCell"/>
</dbReference>
<keyword evidence="4" id="KW-0004">4Fe-4S</keyword>
<evidence type="ECO:0000256" key="8">
    <source>
        <dbReference type="ARBA" id="ARBA00023014"/>
    </source>
</evidence>
<name>A0A840C0E8_9HYPH</name>
<evidence type="ECO:0000256" key="2">
    <source>
        <dbReference type="ARBA" id="ARBA00004196"/>
    </source>
</evidence>
<dbReference type="GO" id="GO:0043546">
    <property type="term" value="F:molybdopterin cofactor binding"/>
    <property type="evidence" value="ECO:0007669"/>
    <property type="project" value="InterPro"/>
</dbReference>
<keyword evidence="6 11" id="KW-0560">Oxidoreductase</keyword>
<dbReference type="InterPro" id="IPR006963">
    <property type="entry name" value="Mopterin_OxRdtase_4Fe-4S_dom"/>
</dbReference>
<evidence type="ECO:0000256" key="5">
    <source>
        <dbReference type="ARBA" id="ARBA00022723"/>
    </source>
</evidence>
<keyword evidence="8" id="KW-0411">Iron-sulfur</keyword>
<dbReference type="InterPro" id="IPR027467">
    <property type="entry name" value="MopterinOxRdtase_cofactor_BS"/>
</dbReference>
<dbReference type="Pfam" id="PF04879">
    <property type="entry name" value="Molybdop_Fe4S4"/>
    <property type="match status" value="1"/>
</dbReference>
<proteinExistence type="inferred from homology"/>
<dbReference type="Gene3D" id="3.40.228.10">
    <property type="entry name" value="Dimethylsulfoxide Reductase, domain 2"/>
    <property type="match status" value="2"/>
</dbReference>
<dbReference type="SMART" id="SM00926">
    <property type="entry name" value="Molybdop_Fe4S4"/>
    <property type="match status" value="1"/>
</dbReference>
<feature type="region of interest" description="Disordered" evidence="9">
    <location>
        <begin position="830"/>
        <end position="853"/>
    </location>
</feature>
<dbReference type="PROSITE" id="PS51669">
    <property type="entry name" value="4FE4S_MOW_BIS_MGD"/>
    <property type="match status" value="1"/>
</dbReference>
<dbReference type="NCBIfam" id="NF041513">
    <property type="entry name" value="formate_DH_Act"/>
    <property type="match status" value="1"/>
</dbReference>
<keyword evidence="7" id="KW-0408">Iron</keyword>
<dbReference type="PANTHER" id="PTHR43598:SF1">
    <property type="entry name" value="FORMATE DEHYDROGENASE-O MAJOR SUBUNIT"/>
    <property type="match status" value="1"/>
</dbReference>
<comment type="cofactor">
    <cofactor evidence="1">
        <name>[4Fe-4S] cluster</name>
        <dbReference type="ChEBI" id="CHEBI:49883"/>
    </cofactor>
</comment>
<dbReference type="GO" id="GO:0009055">
    <property type="term" value="F:electron transfer activity"/>
    <property type="evidence" value="ECO:0007669"/>
    <property type="project" value="TreeGrafter"/>
</dbReference>
<evidence type="ECO:0000256" key="6">
    <source>
        <dbReference type="ARBA" id="ARBA00023002"/>
    </source>
</evidence>
<evidence type="ECO:0000256" key="9">
    <source>
        <dbReference type="SAM" id="MobiDB-lite"/>
    </source>
</evidence>
<evidence type="ECO:0000256" key="3">
    <source>
        <dbReference type="ARBA" id="ARBA00010312"/>
    </source>
</evidence>
<dbReference type="GO" id="GO:0030151">
    <property type="term" value="F:molybdenum ion binding"/>
    <property type="evidence" value="ECO:0007669"/>
    <property type="project" value="TreeGrafter"/>
</dbReference>
<keyword evidence="12" id="KW-1185">Reference proteome</keyword>
<dbReference type="Pfam" id="PF01568">
    <property type="entry name" value="Molydop_binding"/>
    <property type="match status" value="1"/>
</dbReference>
<dbReference type="Gene3D" id="3.30.200.210">
    <property type="match status" value="1"/>
</dbReference>
<dbReference type="EMBL" id="JACIEN010000004">
    <property type="protein sequence ID" value="MBB4018273.1"/>
    <property type="molecule type" value="Genomic_DNA"/>
</dbReference>
<protein>
    <submittedName>
        <fullName evidence="11">Formate dehydrogenase major subunit</fullName>
        <ecNumber evidence="11">1.17.1.9</ecNumber>
    </submittedName>
</protein>
<dbReference type="InterPro" id="IPR009010">
    <property type="entry name" value="Asp_de-COase-like_dom_sf"/>
</dbReference>
<comment type="caution">
    <text evidence="11">The sequence shown here is derived from an EMBL/GenBank/DDBJ whole genome shotgun (WGS) entry which is preliminary data.</text>
</comment>
<dbReference type="InterPro" id="IPR006656">
    <property type="entry name" value="Mopterin_OxRdtase"/>
</dbReference>
<keyword evidence="5" id="KW-0479">Metal-binding</keyword>
<dbReference type="PROSITE" id="PS00551">
    <property type="entry name" value="MOLYBDOPTERIN_PROK_1"/>
    <property type="match status" value="1"/>
</dbReference>
<feature type="domain" description="4Fe-4S Mo/W bis-MGD-type" evidence="10">
    <location>
        <begin position="51"/>
        <end position="107"/>
    </location>
</feature>
<evidence type="ECO:0000256" key="7">
    <source>
        <dbReference type="ARBA" id="ARBA00023004"/>
    </source>
</evidence>
<dbReference type="PANTHER" id="PTHR43598">
    <property type="entry name" value="TUNGSTEN-CONTAINING FORMYLMETHANOFURAN DEHYDROGENASE 2 SUBUNIT B"/>
    <property type="match status" value="1"/>
</dbReference>
<dbReference type="Proteomes" id="UP000577362">
    <property type="component" value="Unassembled WGS sequence"/>
</dbReference>
<dbReference type="GO" id="GO:0008863">
    <property type="term" value="F:formate dehydrogenase (NAD+) activity"/>
    <property type="evidence" value="ECO:0007669"/>
    <property type="project" value="UniProtKB-EC"/>
</dbReference>
<evidence type="ECO:0000256" key="4">
    <source>
        <dbReference type="ARBA" id="ARBA00022485"/>
    </source>
</evidence>
<evidence type="ECO:0000313" key="11">
    <source>
        <dbReference type="EMBL" id="MBB4018273.1"/>
    </source>
</evidence>
<evidence type="ECO:0000259" key="10">
    <source>
        <dbReference type="PROSITE" id="PS51669"/>
    </source>
</evidence>
<dbReference type="Gene3D" id="3.40.50.740">
    <property type="match status" value="1"/>
</dbReference>
<dbReference type="InterPro" id="IPR006657">
    <property type="entry name" value="MoPterin_dinucl-bd_dom"/>
</dbReference>
<dbReference type="AlphaFoldDB" id="A0A840C0E8"/>
<organism evidence="11 12">
    <name type="scientific">Chelatococcus caeni</name>
    <dbReference type="NCBI Taxonomy" id="1348468"/>
    <lineage>
        <taxon>Bacteria</taxon>
        <taxon>Pseudomonadati</taxon>
        <taxon>Pseudomonadota</taxon>
        <taxon>Alphaproteobacteria</taxon>
        <taxon>Hyphomicrobiales</taxon>
        <taxon>Chelatococcaceae</taxon>
        <taxon>Chelatococcus</taxon>
    </lineage>
</organism>
<gene>
    <name evidence="11" type="ORF">GGR16_003320</name>
</gene>
<dbReference type="GO" id="GO:0051539">
    <property type="term" value="F:4 iron, 4 sulfur cluster binding"/>
    <property type="evidence" value="ECO:0007669"/>
    <property type="project" value="UniProtKB-KW"/>
</dbReference>
<reference evidence="11 12" key="1">
    <citation type="submission" date="2020-08" db="EMBL/GenBank/DDBJ databases">
        <title>Genomic Encyclopedia of Type Strains, Phase IV (KMG-IV): sequencing the most valuable type-strain genomes for metagenomic binning, comparative biology and taxonomic classification.</title>
        <authorList>
            <person name="Goeker M."/>
        </authorList>
    </citation>
    <scope>NUCLEOTIDE SEQUENCE [LARGE SCALE GENOMIC DNA]</scope>
    <source>
        <strain evidence="11 12">DSM 103737</strain>
    </source>
</reference>
<dbReference type="EC" id="1.17.1.9" evidence="11"/>
<dbReference type="Pfam" id="PF00384">
    <property type="entry name" value="Molybdopterin"/>
    <property type="match status" value="1"/>
</dbReference>
<dbReference type="GO" id="GO:0009061">
    <property type="term" value="P:anaerobic respiration"/>
    <property type="evidence" value="ECO:0007669"/>
    <property type="project" value="TreeGrafter"/>
</dbReference>
<dbReference type="SUPFAM" id="SSF53706">
    <property type="entry name" value="Formate dehydrogenase/DMSO reductase, domains 1-3"/>
    <property type="match status" value="1"/>
</dbReference>
<dbReference type="RefSeq" id="WP_183317279.1">
    <property type="nucleotide sequence ID" value="NZ_JACIEN010000004.1"/>
</dbReference>
<evidence type="ECO:0000256" key="1">
    <source>
        <dbReference type="ARBA" id="ARBA00001966"/>
    </source>
</evidence>
<dbReference type="InterPro" id="IPR048158">
    <property type="entry name" value="Formate_DH_Act"/>
</dbReference>
<evidence type="ECO:0000313" key="12">
    <source>
        <dbReference type="Proteomes" id="UP000577362"/>
    </source>
</evidence>
<accession>A0A840C0E8</accession>
<dbReference type="CDD" id="cd02792">
    <property type="entry name" value="MopB_CT_Formate-Dh-Na-like"/>
    <property type="match status" value="1"/>
</dbReference>
<sequence>MTANRQTLGRRAASFLRDWSLPRQLRGEDHRSDAARSTLSERLRPRLEHADHVGVSVCPYCAVGCSVLVYAEDGRITHVEGNPESPINAGTLCPKGATLFSLMSNPDRLTKVKYRAPHSDRWEERPLDWAMERIAQLVKRTRDETFVEALPDGTKVNHTLGIASLGGATLDNEENYLIKKLFGGGLGMVFIENQARVCHANSVPSLAASFGRGAATMPQWDLANSDCILIMGSNMAEAHPIAFRFVMEAKRKGATVMHVDPRFTRTSALADIHAPIRAGTDIAFLGGIIRYILEHDLMFRDYVLPYTNIATIIEGDFKDAAALDGLFSGWNPDKNSYDFDSWQYEGVVVPSALAEHYLDTAESFSELTGRLHERPPPQDPTLEHPNCVYQILKRHYAPYTPEMVERVTGCPQETFLKVAEALTRNCGRERTGAICYAVGWNHHSIGVQMIRAAAIVQALLGNIGRPGGGILALRGHCSIQGSTDIPTLYNMLPSYLPQPNAFKPQARDFDSFLDDETIPTGWWYNFPKYMTSLLRAWYGGAAGPHNGWGYHWLPKIVGDHSQLALTLAMDDRMIRGLFLLGQNVVMGGSNSKLIQRGLGKLDWLVVRDTDMVESATFWQKGHAVRDGEIRPEEIGTEIFVMPAELAGEKEGSFTNTHRLVQWHDKVVDGPGDSRSELWFLYHLGRRLKALYADSTAERDAPIRNLTFDYRTKGPRDDVEAEDVLREINGYTFPGRRQLKNLAEIAADGSTACGSWLYCGCFPEESHNQTRMREADGPDGPGTHRGWAFSWPDNRRVLYNRASADPEGRPWSERKRLVWWDEAKGAWQSHDGIDFEPDKRPDYRPDWSKKPEGMDALRGDEPFIMMPDGRGALFTASGLKDGPLPAHYEPVESPVHNPMYRQQTSPVAKRWRRPGNPLHPVADPRHPHVLTTYRLTEHHCGGTPTRGVPHTAELQPEGFAEIPPELAEELGIRQLDWIVLATARGEIETRAMITRRLRPFRIDGHTVHQIGLPWHFGWEGYATGDIANVLTAVVGDGNTSMHENKALTCALRKGRLTRSLARRPERDGRRGEPWTSS</sequence>
<dbReference type="SUPFAM" id="SSF50692">
    <property type="entry name" value="ADC-like"/>
    <property type="match status" value="1"/>
</dbReference>